<dbReference type="AlphaFoldDB" id="A0A9X2U4X3"/>
<feature type="region of interest" description="Disordered" evidence="1">
    <location>
        <begin position="71"/>
        <end position="101"/>
    </location>
</feature>
<dbReference type="EMBL" id="JANTYZ010000023">
    <property type="protein sequence ID" value="MCS3866851.1"/>
    <property type="molecule type" value="Genomic_DNA"/>
</dbReference>
<gene>
    <name evidence="2" type="ORF">GGP82_003434</name>
</gene>
<evidence type="ECO:0000313" key="3">
    <source>
        <dbReference type="Proteomes" id="UP001155034"/>
    </source>
</evidence>
<proteinExistence type="predicted"/>
<name>A0A9X2U4X3_9BACT</name>
<reference evidence="2" key="1">
    <citation type="submission" date="2022-08" db="EMBL/GenBank/DDBJ databases">
        <title>Genomic Encyclopedia of Type Strains, Phase V (KMG-V): Genome sequencing to study the core and pangenomes of soil and plant-associated prokaryotes.</title>
        <authorList>
            <person name="Whitman W."/>
        </authorList>
    </citation>
    <scope>NUCLEOTIDE SEQUENCE</scope>
    <source>
        <strain evidence="2">SP2016B</strain>
    </source>
</reference>
<sequence length="101" mass="11061">MIAAYPAEDTATNAQVQSQRKLRSSRLSDTALSWSGKDVKDLMQRLKAHASMQAYRSHECAEAMGVPASIGKITDKLNRQTDGYPGRRTPNQESSGHLAQS</sequence>
<accession>A0A9X2U4X3</accession>
<evidence type="ECO:0000313" key="2">
    <source>
        <dbReference type="EMBL" id="MCS3866851.1"/>
    </source>
</evidence>
<dbReference type="Proteomes" id="UP001155034">
    <property type="component" value="Unassembled WGS sequence"/>
</dbReference>
<organism evidence="2 3">
    <name type="scientific">Salinibacter ruber</name>
    <dbReference type="NCBI Taxonomy" id="146919"/>
    <lineage>
        <taxon>Bacteria</taxon>
        <taxon>Pseudomonadati</taxon>
        <taxon>Rhodothermota</taxon>
        <taxon>Rhodothermia</taxon>
        <taxon>Rhodothermales</taxon>
        <taxon>Salinibacteraceae</taxon>
        <taxon>Salinibacter</taxon>
    </lineage>
</organism>
<protein>
    <submittedName>
        <fullName evidence="2">Uncharacterized protein</fullName>
    </submittedName>
</protein>
<feature type="region of interest" description="Disordered" evidence="1">
    <location>
        <begin position="1"/>
        <end position="30"/>
    </location>
</feature>
<comment type="caution">
    <text evidence="2">The sequence shown here is derived from an EMBL/GenBank/DDBJ whole genome shotgun (WGS) entry which is preliminary data.</text>
</comment>
<evidence type="ECO:0000256" key="1">
    <source>
        <dbReference type="SAM" id="MobiDB-lite"/>
    </source>
</evidence>
<feature type="compositionally biased region" description="Polar residues" evidence="1">
    <location>
        <begin position="89"/>
        <end position="101"/>
    </location>
</feature>